<keyword evidence="2" id="KW-1185">Reference proteome</keyword>
<accession>A0A0C3A4K1</accession>
<evidence type="ECO:0000313" key="1">
    <source>
        <dbReference type="EMBL" id="KIM59622.1"/>
    </source>
</evidence>
<dbReference type="EMBL" id="KN822071">
    <property type="protein sequence ID" value="KIM59622.1"/>
    <property type="molecule type" value="Genomic_DNA"/>
</dbReference>
<protein>
    <submittedName>
        <fullName evidence="1">Uncharacterized protein</fullName>
    </submittedName>
</protein>
<dbReference type="AlphaFoldDB" id="A0A0C3A4K1"/>
<dbReference type="InParanoid" id="A0A0C3A4K1"/>
<proteinExistence type="predicted"/>
<dbReference type="PROSITE" id="PS51257">
    <property type="entry name" value="PROKAR_LIPOPROTEIN"/>
    <property type="match status" value="1"/>
</dbReference>
<sequence length="146" mass="16292">MQNGQCKPMERAGGVVVVGRQMVPVVVVSVGCCRASVSRCQLQVGDVVVVPLRVGAFVVGRRFRGSRQAYRSRLIGSGKFWLVTRCLLVSMTLKSLISGTCLAEATFVEQGFCRCRRLSSMFCHGYHMNWILAREVTYMVLYAHRL</sequence>
<organism evidence="1 2">
    <name type="scientific">Scleroderma citrinum Foug A</name>
    <dbReference type="NCBI Taxonomy" id="1036808"/>
    <lineage>
        <taxon>Eukaryota</taxon>
        <taxon>Fungi</taxon>
        <taxon>Dikarya</taxon>
        <taxon>Basidiomycota</taxon>
        <taxon>Agaricomycotina</taxon>
        <taxon>Agaricomycetes</taxon>
        <taxon>Agaricomycetidae</taxon>
        <taxon>Boletales</taxon>
        <taxon>Sclerodermatineae</taxon>
        <taxon>Sclerodermataceae</taxon>
        <taxon>Scleroderma</taxon>
    </lineage>
</organism>
<dbReference type="HOGENOM" id="CLU_127244_0_0_1"/>
<reference evidence="2" key="2">
    <citation type="submission" date="2015-01" db="EMBL/GenBank/DDBJ databases">
        <title>Evolutionary Origins and Diversification of the Mycorrhizal Mutualists.</title>
        <authorList>
            <consortium name="DOE Joint Genome Institute"/>
            <consortium name="Mycorrhizal Genomics Consortium"/>
            <person name="Kohler A."/>
            <person name="Kuo A."/>
            <person name="Nagy L.G."/>
            <person name="Floudas D."/>
            <person name="Copeland A."/>
            <person name="Barry K.W."/>
            <person name="Cichocki N."/>
            <person name="Veneault-Fourrey C."/>
            <person name="LaButti K."/>
            <person name="Lindquist E.A."/>
            <person name="Lipzen A."/>
            <person name="Lundell T."/>
            <person name="Morin E."/>
            <person name="Murat C."/>
            <person name="Riley R."/>
            <person name="Ohm R."/>
            <person name="Sun H."/>
            <person name="Tunlid A."/>
            <person name="Henrissat B."/>
            <person name="Grigoriev I.V."/>
            <person name="Hibbett D.S."/>
            <person name="Martin F."/>
        </authorList>
    </citation>
    <scope>NUCLEOTIDE SEQUENCE [LARGE SCALE GENOMIC DNA]</scope>
    <source>
        <strain evidence="2">Foug A</strain>
    </source>
</reference>
<gene>
    <name evidence="1" type="ORF">SCLCIDRAFT_987001</name>
</gene>
<reference evidence="1 2" key="1">
    <citation type="submission" date="2014-04" db="EMBL/GenBank/DDBJ databases">
        <authorList>
            <consortium name="DOE Joint Genome Institute"/>
            <person name="Kuo A."/>
            <person name="Kohler A."/>
            <person name="Nagy L.G."/>
            <person name="Floudas D."/>
            <person name="Copeland A."/>
            <person name="Barry K.W."/>
            <person name="Cichocki N."/>
            <person name="Veneault-Fourrey C."/>
            <person name="LaButti K."/>
            <person name="Lindquist E.A."/>
            <person name="Lipzen A."/>
            <person name="Lundell T."/>
            <person name="Morin E."/>
            <person name="Murat C."/>
            <person name="Sun H."/>
            <person name="Tunlid A."/>
            <person name="Henrissat B."/>
            <person name="Grigoriev I.V."/>
            <person name="Hibbett D.S."/>
            <person name="Martin F."/>
            <person name="Nordberg H.P."/>
            <person name="Cantor M.N."/>
            <person name="Hua S.X."/>
        </authorList>
    </citation>
    <scope>NUCLEOTIDE SEQUENCE [LARGE SCALE GENOMIC DNA]</scope>
    <source>
        <strain evidence="1 2">Foug A</strain>
    </source>
</reference>
<dbReference type="Proteomes" id="UP000053989">
    <property type="component" value="Unassembled WGS sequence"/>
</dbReference>
<evidence type="ECO:0000313" key="2">
    <source>
        <dbReference type="Proteomes" id="UP000053989"/>
    </source>
</evidence>
<name>A0A0C3A4K1_9AGAM</name>